<evidence type="ECO:0000313" key="3">
    <source>
        <dbReference type="Proteomes" id="UP000578688"/>
    </source>
</evidence>
<dbReference type="Proteomes" id="UP000578688">
    <property type="component" value="Unassembled WGS sequence"/>
</dbReference>
<gene>
    <name evidence="2" type="ORF">FHR27_002308</name>
</gene>
<proteinExistence type="predicted"/>
<keyword evidence="1" id="KW-0472">Membrane</keyword>
<feature type="transmembrane region" description="Helical" evidence="1">
    <location>
        <begin position="43"/>
        <end position="69"/>
    </location>
</feature>
<reference evidence="2 3" key="1">
    <citation type="submission" date="2020-07" db="EMBL/GenBank/DDBJ databases">
        <title>Genomic analyses of the natural microbiome of Caenorhabditis elegans.</title>
        <authorList>
            <person name="Samuel B."/>
        </authorList>
    </citation>
    <scope>NUCLEOTIDE SEQUENCE [LARGE SCALE GENOMIC DNA]</scope>
    <source>
        <strain evidence="2 3">BIGb0408</strain>
    </source>
</reference>
<dbReference type="Pfam" id="PF04341">
    <property type="entry name" value="DUF485"/>
    <property type="match status" value="1"/>
</dbReference>
<dbReference type="PANTHER" id="PTHR38598">
    <property type="entry name" value="INNER MEMBRANE PROTEIN YJCH"/>
    <property type="match status" value="1"/>
</dbReference>
<dbReference type="InterPro" id="IPR052959">
    <property type="entry name" value="Inner_membrane_assoc"/>
</dbReference>
<name>A0A7Y9XLQ7_9GAMM</name>
<dbReference type="PANTHER" id="PTHR38598:SF1">
    <property type="entry name" value="INNER MEMBRANE PROTEIN YJCH"/>
    <property type="match status" value="1"/>
</dbReference>
<sequence>MLTYSYPYQHPAVEDNNKMNDSIYRRIEQSPHFKELVAKREKFAWILSAIMLGIYIGFILLIAFVPGWLGTRITEGSPITWGIPVGLGVILSAFVLTGIYVRRANSEFDNLNQVILDEVGK</sequence>
<evidence type="ECO:0000313" key="2">
    <source>
        <dbReference type="EMBL" id="NYH73698.1"/>
    </source>
</evidence>
<keyword evidence="3" id="KW-1185">Reference proteome</keyword>
<keyword evidence="1" id="KW-0812">Transmembrane</keyword>
<protein>
    <submittedName>
        <fullName evidence="2">Uncharacterized membrane protein (DUF485 family)</fullName>
    </submittedName>
</protein>
<dbReference type="EMBL" id="JACBYV010000001">
    <property type="protein sequence ID" value="NYH73698.1"/>
    <property type="molecule type" value="Genomic_DNA"/>
</dbReference>
<feature type="transmembrane region" description="Helical" evidence="1">
    <location>
        <begin position="81"/>
        <end position="101"/>
    </location>
</feature>
<dbReference type="AlphaFoldDB" id="A0A7Y9XLQ7"/>
<accession>A0A7Y9XLQ7</accession>
<dbReference type="InterPro" id="IPR007436">
    <property type="entry name" value="DUF485"/>
</dbReference>
<keyword evidence="1" id="KW-1133">Transmembrane helix</keyword>
<evidence type="ECO:0000256" key="1">
    <source>
        <dbReference type="SAM" id="Phobius"/>
    </source>
</evidence>
<comment type="caution">
    <text evidence="2">The sequence shown here is derived from an EMBL/GenBank/DDBJ whole genome shotgun (WGS) entry which is preliminary data.</text>
</comment>
<dbReference type="GO" id="GO:0005886">
    <property type="term" value="C:plasma membrane"/>
    <property type="evidence" value="ECO:0007669"/>
    <property type="project" value="TreeGrafter"/>
</dbReference>
<organism evidence="2 3">
    <name type="scientific">Phytopseudomonas flavescens</name>
    <dbReference type="NCBI Taxonomy" id="29435"/>
    <lineage>
        <taxon>Bacteria</taxon>
        <taxon>Pseudomonadati</taxon>
        <taxon>Pseudomonadota</taxon>
        <taxon>Gammaproteobacteria</taxon>
        <taxon>Pseudomonadales</taxon>
        <taxon>Pseudomonadaceae</taxon>
        <taxon>Phytopseudomonas</taxon>
    </lineage>
</organism>